<evidence type="ECO:0000259" key="12">
    <source>
        <dbReference type="PROSITE" id="PS50109"/>
    </source>
</evidence>
<evidence type="ECO:0000256" key="10">
    <source>
        <dbReference type="SAM" id="MobiDB-lite"/>
    </source>
</evidence>
<dbReference type="SUPFAM" id="SSF158472">
    <property type="entry name" value="HAMP domain-like"/>
    <property type="match status" value="1"/>
</dbReference>
<dbReference type="Gene3D" id="6.10.340.10">
    <property type="match status" value="1"/>
</dbReference>
<reference evidence="14 15" key="1">
    <citation type="journal article" date="2001" name="Proc. Natl. Acad. Sci. U.S.A.">
        <title>Genome sequence of an industrial microorganism Streptomyces avermitilis: deducing the ability of producing secondary metabolites.</title>
        <authorList>
            <person name="Omura S."/>
            <person name="Ikeda H."/>
            <person name="Ishikawa J."/>
            <person name="Hanamoto A."/>
            <person name="Takahashi C."/>
            <person name="Shinose M."/>
            <person name="Takahashi Y."/>
            <person name="Horikawa H."/>
            <person name="Nakazawa H."/>
            <person name="Osonoe T."/>
            <person name="Kikuchi H."/>
            <person name="Shiba T."/>
            <person name="Sakaki Y."/>
            <person name="Hattori M."/>
        </authorList>
    </citation>
    <scope>NUCLEOTIDE SEQUENCE [LARGE SCALE GENOMIC DNA]</scope>
    <source>
        <strain evidence="15">ATCC 31267 / DSM 46492 / JCM 5070 / NBRC 14893 / NCIMB 12804 / NRRL 8165 / MA-4680</strain>
    </source>
</reference>
<dbReference type="RefSeq" id="WP_010981570.1">
    <property type="nucleotide sequence ID" value="NC_003155.5"/>
</dbReference>
<keyword evidence="11" id="KW-0472">Membrane</keyword>
<dbReference type="EC" id="2.7.13.3" evidence="3"/>
<organism evidence="14 15">
    <name type="scientific">Streptomyces avermitilis (strain ATCC 31267 / DSM 46492 / JCM 5070 / NBRC 14893 / NCIMB 12804 / NRRL 8165 / MA-4680)</name>
    <dbReference type="NCBI Taxonomy" id="227882"/>
    <lineage>
        <taxon>Bacteria</taxon>
        <taxon>Bacillati</taxon>
        <taxon>Actinomycetota</taxon>
        <taxon>Actinomycetes</taxon>
        <taxon>Kitasatosporales</taxon>
        <taxon>Streptomycetaceae</taxon>
        <taxon>Streptomyces</taxon>
    </lineage>
</organism>
<dbReference type="InterPro" id="IPR036097">
    <property type="entry name" value="HisK_dim/P_sf"/>
</dbReference>
<dbReference type="InterPro" id="IPR036890">
    <property type="entry name" value="HATPase_C_sf"/>
</dbReference>
<dbReference type="Pfam" id="PF02518">
    <property type="entry name" value="HATPase_c"/>
    <property type="match status" value="1"/>
</dbReference>
<dbReference type="Pfam" id="PF00672">
    <property type="entry name" value="HAMP"/>
    <property type="match status" value="1"/>
</dbReference>
<dbReference type="Pfam" id="PF00512">
    <property type="entry name" value="HisKA"/>
    <property type="match status" value="1"/>
</dbReference>
<dbReference type="PANTHER" id="PTHR45436">
    <property type="entry name" value="SENSOR HISTIDINE KINASE YKOH"/>
    <property type="match status" value="1"/>
</dbReference>
<feature type="compositionally biased region" description="Basic and acidic residues" evidence="10">
    <location>
        <begin position="432"/>
        <end position="446"/>
    </location>
</feature>
<dbReference type="InterPro" id="IPR003660">
    <property type="entry name" value="HAMP_dom"/>
</dbReference>
<keyword evidence="7 14" id="KW-0418">Kinase</keyword>
<dbReference type="SMART" id="SM00388">
    <property type="entry name" value="HisKA"/>
    <property type="match status" value="1"/>
</dbReference>
<accession>Q82RK9</accession>
<evidence type="ECO:0000256" key="4">
    <source>
        <dbReference type="ARBA" id="ARBA00022553"/>
    </source>
</evidence>
<evidence type="ECO:0000256" key="3">
    <source>
        <dbReference type="ARBA" id="ARBA00012438"/>
    </source>
</evidence>
<keyword evidence="15" id="KW-1185">Reference proteome</keyword>
<dbReference type="GeneID" id="41537324"/>
<dbReference type="eggNOG" id="COG0642">
    <property type="taxonomic scope" value="Bacteria"/>
</dbReference>
<gene>
    <name evidence="14" type="ORF">SAVERM_134</name>
</gene>
<feature type="transmembrane region" description="Helical" evidence="11">
    <location>
        <begin position="141"/>
        <end position="162"/>
    </location>
</feature>
<evidence type="ECO:0000256" key="5">
    <source>
        <dbReference type="ARBA" id="ARBA00022679"/>
    </source>
</evidence>
<reference evidence="14 15" key="2">
    <citation type="journal article" date="2003" name="Nat. Biotechnol.">
        <title>Complete genome sequence and comparative analysis of the industrial microorganism Streptomyces avermitilis.</title>
        <authorList>
            <person name="Ikeda H."/>
            <person name="Ishikawa J."/>
            <person name="Hanamoto A."/>
            <person name="Shinose M."/>
            <person name="Kikuchi H."/>
            <person name="Shiba T."/>
            <person name="Sakaki Y."/>
            <person name="Hattori M."/>
            <person name="Omura S."/>
        </authorList>
    </citation>
    <scope>NUCLEOTIDE SEQUENCE [LARGE SCALE GENOMIC DNA]</scope>
    <source>
        <strain evidence="15">ATCC 31267 / DSM 46492 / JCM 5070 / NBRC 14893 / NCIMB 12804 / NRRL 8165 / MA-4680</strain>
    </source>
</reference>
<dbReference type="CDD" id="cd06225">
    <property type="entry name" value="HAMP"/>
    <property type="match status" value="1"/>
</dbReference>
<reference evidence="14 15" key="3">
    <citation type="journal article" date="2014" name="J. Ind. Microbiol. Biotechnol.">
        <title>Genome mining of the Streptomyces avermitilis genome and development of genome-minimized hosts for heterologous expression of biosynthetic gene clusters.</title>
        <authorList>
            <person name="Ikeda H."/>
            <person name="Shin-ya K."/>
            <person name="Omura S."/>
        </authorList>
    </citation>
    <scope>NUCLEOTIDE SEQUENCE [LARGE SCALE GENOMIC DNA]</scope>
    <source>
        <strain evidence="15">ATCC 31267 / DSM 46492 / JCM 5070 / NBRC 14893 / NCIMB 12804 / NRRL 8165 / MA-4680</strain>
    </source>
</reference>
<dbReference type="GO" id="GO:0000155">
    <property type="term" value="F:phosphorelay sensor kinase activity"/>
    <property type="evidence" value="ECO:0007669"/>
    <property type="project" value="InterPro"/>
</dbReference>
<dbReference type="EMBL" id="BA000030">
    <property type="protein sequence ID" value="BAC67843.1"/>
    <property type="molecule type" value="Genomic_DNA"/>
</dbReference>
<evidence type="ECO:0000256" key="11">
    <source>
        <dbReference type="SAM" id="Phobius"/>
    </source>
</evidence>
<dbReference type="Gene3D" id="1.10.287.130">
    <property type="match status" value="1"/>
</dbReference>
<dbReference type="SMART" id="SM00387">
    <property type="entry name" value="HATPase_c"/>
    <property type="match status" value="1"/>
</dbReference>
<comment type="subcellular location">
    <subcellularLocation>
        <location evidence="2">Cell membrane</location>
    </subcellularLocation>
</comment>
<dbReference type="SMART" id="SM00304">
    <property type="entry name" value="HAMP"/>
    <property type="match status" value="1"/>
</dbReference>
<feature type="domain" description="Histidine kinase" evidence="12">
    <location>
        <begin position="227"/>
        <end position="427"/>
    </location>
</feature>
<dbReference type="SUPFAM" id="SSF55874">
    <property type="entry name" value="ATPase domain of HSP90 chaperone/DNA topoisomerase II/histidine kinase"/>
    <property type="match status" value="1"/>
</dbReference>
<keyword evidence="5" id="KW-0808">Transferase</keyword>
<dbReference type="InterPro" id="IPR050428">
    <property type="entry name" value="TCS_sensor_his_kinase"/>
</dbReference>
<evidence type="ECO:0000256" key="8">
    <source>
        <dbReference type="ARBA" id="ARBA00022989"/>
    </source>
</evidence>
<evidence type="ECO:0000256" key="1">
    <source>
        <dbReference type="ARBA" id="ARBA00000085"/>
    </source>
</evidence>
<dbReference type="SUPFAM" id="SSF47384">
    <property type="entry name" value="Homodimeric domain of signal transducing histidine kinase"/>
    <property type="match status" value="1"/>
</dbReference>
<evidence type="ECO:0000256" key="6">
    <source>
        <dbReference type="ARBA" id="ARBA00022692"/>
    </source>
</evidence>
<evidence type="ECO:0000313" key="15">
    <source>
        <dbReference type="Proteomes" id="UP000000428"/>
    </source>
</evidence>
<dbReference type="KEGG" id="sma:SAVERM_134"/>
<sequence length="460" mass="48496">MRQRVVRVALTAVLVAMVLLAVPLALAIRFSLYADQRDALERAALAGAVRVSPDYATGDPVELPPPPDGGRLGLYDPQLRLRAGSGPRIGDDTARRALTGTVTRSTGGGELVAAVPVSHDEQVIGVVRVSSAVQDVRDRILVGWALLLGVAVLALTVAVLVARRQARALAAPLEDLSRHCRAVTGGDLTARAAPSAIGEIDQVARTHNEMLHSLAELLLRERNFTANASHQLRTPLTGLQLTLEAGLEHDDTRPVLEEALAATRRLHHTVEEVLRLSGSAGLPQPVAPDRPVTGLLRETEERWHGLFAREGRRLECDTGEVPDDVRVPGGPVAEILGVLLDNARVHGHGTVRVTVRDLDDALALDIADEGTADGDSARLFERGHTEGGAGTGIGLSLARDLAVSLGGRLSLANRAPTTFTLLLPVRAAGGHGAEDRNESDGRRGDGDPQDEAGQGGPGGR</sequence>
<keyword evidence="9" id="KW-0902">Two-component regulatory system</keyword>
<keyword evidence="8 11" id="KW-1133">Transmembrane helix</keyword>
<evidence type="ECO:0000313" key="14">
    <source>
        <dbReference type="EMBL" id="BAC67843.1"/>
    </source>
</evidence>
<dbReference type="InterPro" id="IPR005467">
    <property type="entry name" value="His_kinase_dom"/>
</dbReference>
<keyword evidence="6 11" id="KW-0812">Transmembrane</keyword>
<dbReference type="PROSITE" id="PS50885">
    <property type="entry name" value="HAMP"/>
    <property type="match status" value="1"/>
</dbReference>
<feature type="domain" description="HAMP" evidence="13">
    <location>
        <begin position="167"/>
        <end position="219"/>
    </location>
</feature>
<dbReference type="PANTHER" id="PTHR45436:SF5">
    <property type="entry name" value="SENSOR HISTIDINE KINASE TRCS"/>
    <property type="match status" value="1"/>
</dbReference>
<dbReference type="GO" id="GO:0005886">
    <property type="term" value="C:plasma membrane"/>
    <property type="evidence" value="ECO:0007669"/>
    <property type="project" value="UniProtKB-SubCell"/>
</dbReference>
<keyword evidence="4" id="KW-0597">Phosphoprotein</keyword>
<dbReference type="PROSITE" id="PS50109">
    <property type="entry name" value="HIS_KIN"/>
    <property type="match status" value="1"/>
</dbReference>
<dbReference type="AlphaFoldDB" id="Q82RK9"/>
<dbReference type="InterPro" id="IPR003594">
    <property type="entry name" value="HATPase_dom"/>
</dbReference>
<proteinExistence type="predicted"/>
<dbReference type="InterPro" id="IPR003661">
    <property type="entry name" value="HisK_dim/P_dom"/>
</dbReference>
<evidence type="ECO:0000256" key="2">
    <source>
        <dbReference type="ARBA" id="ARBA00004236"/>
    </source>
</evidence>
<dbReference type="Proteomes" id="UP000000428">
    <property type="component" value="Chromosome"/>
</dbReference>
<dbReference type="HOGENOM" id="CLU_000445_89_28_11"/>
<evidence type="ECO:0000259" key="13">
    <source>
        <dbReference type="PROSITE" id="PS50885"/>
    </source>
</evidence>
<comment type="catalytic activity">
    <reaction evidence="1">
        <text>ATP + protein L-histidine = ADP + protein N-phospho-L-histidine.</text>
        <dbReference type="EC" id="2.7.13.3"/>
    </reaction>
</comment>
<evidence type="ECO:0000256" key="9">
    <source>
        <dbReference type="ARBA" id="ARBA00023012"/>
    </source>
</evidence>
<dbReference type="CDD" id="cd00082">
    <property type="entry name" value="HisKA"/>
    <property type="match status" value="1"/>
</dbReference>
<feature type="region of interest" description="Disordered" evidence="10">
    <location>
        <begin position="428"/>
        <end position="460"/>
    </location>
</feature>
<name>Q82RK9_STRAW</name>
<dbReference type="Gene3D" id="3.30.565.10">
    <property type="entry name" value="Histidine kinase-like ATPase, C-terminal domain"/>
    <property type="match status" value="1"/>
</dbReference>
<protein>
    <recommendedName>
        <fullName evidence="3">histidine kinase</fullName>
        <ecNumber evidence="3">2.7.13.3</ecNumber>
    </recommendedName>
</protein>
<evidence type="ECO:0000256" key="7">
    <source>
        <dbReference type="ARBA" id="ARBA00022777"/>
    </source>
</evidence>